<feature type="domain" description="DUF6699" evidence="2">
    <location>
        <begin position="90"/>
        <end position="224"/>
    </location>
</feature>
<reference evidence="3 4" key="1">
    <citation type="submission" date="2019-02" db="EMBL/GenBank/DDBJ databases">
        <title>Genome sequencing of the rare red list fungi Bondarzewia mesenterica.</title>
        <authorList>
            <person name="Buettner E."/>
            <person name="Kellner H."/>
        </authorList>
    </citation>
    <scope>NUCLEOTIDE SEQUENCE [LARGE SCALE GENOMIC DNA]</scope>
    <source>
        <strain evidence="3 4">DSM 108281</strain>
    </source>
</reference>
<proteinExistence type="predicted"/>
<dbReference type="Proteomes" id="UP000310158">
    <property type="component" value="Unassembled WGS sequence"/>
</dbReference>
<gene>
    <name evidence="3" type="ORF">EW146_g5960</name>
</gene>
<name>A0A4S4LPX6_9AGAM</name>
<accession>A0A4S4LPX6</accession>
<evidence type="ECO:0000313" key="3">
    <source>
        <dbReference type="EMBL" id="THH14354.1"/>
    </source>
</evidence>
<dbReference type="OrthoDB" id="3251728at2759"/>
<feature type="region of interest" description="Disordered" evidence="1">
    <location>
        <begin position="1"/>
        <end position="36"/>
    </location>
</feature>
<dbReference type="EMBL" id="SGPL01000283">
    <property type="protein sequence ID" value="THH14354.1"/>
    <property type="molecule type" value="Genomic_DNA"/>
</dbReference>
<sequence length="236" mass="25671">MLNSRHVHFVDSVRSPTSTTSTLSSVGPPTPPSHPNTYPYAPDHVQRFYPPHVYVSPPAPYTPSAIHPPVVPPHEAAHVSINPALAANNLVYDVTQRPSSTNPVTSAAILDSPASYPPTHELVIRCDGFPWSITATPASTISSDSQIVTVQDALQALYANLRQSVKASEYDRLKSDPEVQAAVYHSFQARCIAAGSQQQKATHDQGLRRVDLLRGRTQARGLIPGSKENEWFLVLV</sequence>
<feature type="compositionally biased region" description="Low complexity" evidence="1">
    <location>
        <begin position="15"/>
        <end position="27"/>
    </location>
</feature>
<protein>
    <recommendedName>
        <fullName evidence="2">DUF6699 domain-containing protein</fullName>
    </recommendedName>
</protein>
<evidence type="ECO:0000259" key="2">
    <source>
        <dbReference type="Pfam" id="PF20415"/>
    </source>
</evidence>
<dbReference type="AlphaFoldDB" id="A0A4S4LPX6"/>
<evidence type="ECO:0000256" key="1">
    <source>
        <dbReference type="SAM" id="MobiDB-lite"/>
    </source>
</evidence>
<evidence type="ECO:0000313" key="4">
    <source>
        <dbReference type="Proteomes" id="UP000310158"/>
    </source>
</evidence>
<dbReference type="Pfam" id="PF20415">
    <property type="entry name" value="DUF6699"/>
    <property type="match status" value="1"/>
</dbReference>
<comment type="caution">
    <text evidence="3">The sequence shown here is derived from an EMBL/GenBank/DDBJ whole genome shotgun (WGS) entry which is preliminary data.</text>
</comment>
<dbReference type="InterPro" id="IPR046522">
    <property type="entry name" value="DUF6699"/>
</dbReference>
<keyword evidence="4" id="KW-1185">Reference proteome</keyword>
<organism evidence="3 4">
    <name type="scientific">Bondarzewia mesenterica</name>
    <dbReference type="NCBI Taxonomy" id="1095465"/>
    <lineage>
        <taxon>Eukaryota</taxon>
        <taxon>Fungi</taxon>
        <taxon>Dikarya</taxon>
        <taxon>Basidiomycota</taxon>
        <taxon>Agaricomycotina</taxon>
        <taxon>Agaricomycetes</taxon>
        <taxon>Russulales</taxon>
        <taxon>Bondarzewiaceae</taxon>
        <taxon>Bondarzewia</taxon>
    </lineage>
</organism>